<dbReference type="NCBIfam" id="TIGR02937">
    <property type="entry name" value="sigma70-ECF"/>
    <property type="match status" value="1"/>
</dbReference>
<dbReference type="Pfam" id="PF08281">
    <property type="entry name" value="Sigma70_r4_2"/>
    <property type="match status" value="1"/>
</dbReference>
<comment type="similarity">
    <text evidence="1">Belongs to the sigma-70 factor family. ECF subfamily.</text>
</comment>
<dbReference type="EMBL" id="QGHB01000021">
    <property type="protein sequence ID" value="PWK80940.1"/>
    <property type="molecule type" value="Genomic_DNA"/>
</dbReference>
<dbReference type="InterPro" id="IPR013324">
    <property type="entry name" value="RNA_pol_sigma_r3/r4-like"/>
</dbReference>
<dbReference type="SUPFAM" id="SSF88946">
    <property type="entry name" value="Sigma2 domain of RNA polymerase sigma factors"/>
    <property type="match status" value="1"/>
</dbReference>
<evidence type="ECO:0000256" key="1">
    <source>
        <dbReference type="ARBA" id="ARBA00010641"/>
    </source>
</evidence>
<dbReference type="Proteomes" id="UP000246005">
    <property type="component" value="Unassembled WGS sequence"/>
</dbReference>
<keyword evidence="3" id="KW-0731">Sigma factor</keyword>
<evidence type="ECO:0000256" key="3">
    <source>
        <dbReference type="ARBA" id="ARBA00023082"/>
    </source>
</evidence>
<organism evidence="9 10">
    <name type="scientific">Lentzea atacamensis</name>
    <dbReference type="NCBI Taxonomy" id="531938"/>
    <lineage>
        <taxon>Bacteria</taxon>
        <taxon>Bacillati</taxon>
        <taxon>Actinomycetota</taxon>
        <taxon>Actinomycetes</taxon>
        <taxon>Pseudonocardiales</taxon>
        <taxon>Pseudonocardiaceae</taxon>
        <taxon>Lentzea</taxon>
    </lineage>
</organism>
<dbReference type="AlphaFoldDB" id="A0A316HKU3"/>
<protein>
    <submittedName>
        <fullName evidence="9">RNA polymerase sigma-70 factor (ECF subfamily)</fullName>
    </submittedName>
</protein>
<evidence type="ECO:0000256" key="5">
    <source>
        <dbReference type="ARBA" id="ARBA00023163"/>
    </source>
</evidence>
<dbReference type="InterPro" id="IPR007627">
    <property type="entry name" value="RNA_pol_sigma70_r2"/>
</dbReference>
<feature type="domain" description="RNA polymerase sigma factor 70 region 4 type 2" evidence="8">
    <location>
        <begin position="114"/>
        <end position="166"/>
    </location>
</feature>
<dbReference type="PANTHER" id="PTHR43133">
    <property type="entry name" value="RNA POLYMERASE ECF-TYPE SIGMA FACTO"/>
    <property type="match status" value="1"/>
</dbReference>
<keyword evidence="2" id="KW-0805">Transcription regulation</keyword>
<gene>
    <name evidence="9" type="ORF">C8D88_121110</name>
</gene>
<keyword evidence="4" id="KW-0238">DNA-binding</keyword>
<feature type="region of interest" description="Disordered" evidence="6">
    <location>
        <begin position="1"/>
        <end position="22"/>
    </location>
</feature>
<dbReference type="InterPro" id="IPR013325">
    <property type="entry name" value="RNA_pol_sigma_r2"/>
</dbReference>
<evidence type="ECO:0000259" key="8">
    <source>
        <dbReference type="Pfam" id="PF08281"/>
    </source>
</evidence>
<dbReference type="SUPFAM" id="SSF88659">
    <property type="entry name" value="Sigma3 and sigma4 domains of RNA polymerase sigma factors"/>
    <property type="match status" value="1"/>
</dbReference>
<dbReference type="Pfam" id="PF04542">
    <property type="entry name" value="Sigma70_r2"/>
    <property type="match status" value="1"/>
</dbReference>
<dbReference type="Gene3D" id="1.10.1740.10">
    <property type="match status" value="1"/>
</dbReference>
<dbReference type="GO" id="GO:0006352">
    <property type="term" value="P:DNA-templated transcription initiation"/>
    <property type="evidence" value="ECO:0007669"/>
    <property type="project" value="InterPro"/>
</dbReference>
<evidence type="ECO:0000313" key="9">
    <source>
        <dbReference type="EMBL" id="PWK80940.1"/>
    </source>
</evidence>
<accession>A0A316HKU3</accession>
<dbReference type="PANTHER" id="PTHR43133:SF50">
    <property type="entry name" value="ECF RNA POLYMERASE SIGMA FACTOR SIGM"/>
    <property type="match status" value="1"/>
</dbReference>
<dbReference type="GO" id="GO:0016987">
    <property type="term" value="F:sigma factor activity"/>
    <property type="evidence" value="ECO:0007669"/>
    <property type="project" value="UniProtKB-KW"/>
</dbReference>
<dbReference type="CDD" id="cd06171">
    <property type="entry name" value="Sigma70_r4"/>
    <property type="match status" value="1"/>
</dbReference>
<evidence type="ECO:0000256" key="2">
    <source>
        <dbReference type="ARBA" id="ARBA00023015"/>
    </source>
</evidence>
<evidence type="ECO:0000259" key="7">
    <source>
        <dbReference type="Pfam" id="PF04542"/>
    </source>
</evidence>
<keyword evidence="5" id="KW-0804">Transcription</keyword>
<sequence>MGGERPERTLKGRPLSTPEPDQGFAEFFRTCLPVVTRTLTALNGDTRVVEDIAQDALLIAQHRWDDIHAYDKPEAWVLKVAIRLMRRWQQRHQHETPLVAVPAADVLEQVHEAEALHSALRRLSPRHREVVALHHLLGYPVSEIASVLVVGESTVRTHLTRGRAELRRILGGSDED</sequence>
<feature type="compositionally biased region" description="Basic and acidic residues" evidence="6">
    <location>
        <begin position="1"/>
        <end position="10"/>
    </location>
</feature>
<proteinExistence type="inferred from homology"/>
<feature type="domain" description="RNA polymerase sigma-70 region 2" evidence="7">
    <location>
        <begin position="28"/>
        <end position="93"/>
    </location>
</feature>
<dbReference type="GO" id="GO:0003677">
    <property type="term" value="F:DNA binding"/>
    <property type="evidence" value="ECO:0007669"/>
    <property type="project" value="UniProtKB-KW"/>
</dbReference>
<evidence type="ECO:0000256" key="4">
    <source>
        <dbReference type="ARBA" id="ARBA00023125"/>
    </source>
</evidence>
<dbReference type="InterPro" id="IPR036388">
    <property type="entry name" value="WH-like_DNA-bd_sf"/>
</dbReference>
<reference evidence="9 10" key="1">
    <citation type="submission" date="2018-05" db="EMBL/GenBank/DDBJ databases">
        <title>Genomic Encyclopedia of Type Strains, Phase IV (KMG-IV): sequencing the most valuable type-strain genomes for metagenomic binning, comparative biology and taxonomic classification.</title>
        <authorList>
            <person name="Goeker M."/>
        </authorList>
    </citation>
    <scope>NUCLEOTIDE SEQUENCE [LARGE SCALE GENOMIC DNA]</scope>
    <source>
        <strain evidence="9 10">DSM 45480</strain>
    </source>
</reference>
<evidence type="ECO:0000256" key="6">
    <source>
        <dbReference type="SAM" id="MobiDB-lite"/>
    </source>
</evidence>
<evidence type="ECO:0000313" key="10">
    <source>
        <dbReference type="Proteomes" id="UP000246005"/>
    </source>
</evidence>
<dbReference type="Gene3D" id="1.10.10.10">
    <property type="entry name" value="Winged helix-like DNA-binding domain superfamily/Winged helix DNA-binding domain"/>
    <property type="match status" value="1"/>
</dbReference>
<comment type="caution">
    <text evidence="9">The sequence shown here is derived from an EMBL/GenBank/DDBJ whole genome shotgun (WGS) entry which is preliminary data.</text>
</comment>
<dbReference type="InterPro" id="IPR039425">
    <property type="entry name" value="RNA_pol_sigma-70-like"/>
</dbReference>
<dbReference type="InterPro" id="IPR013249">
    <property type="entry name" value="RNA_pol_sigma70_r4_t2"/>
</dbReference>
<name>A0A316HKU3_9PSEU</name>
<dbReference type="InterPro" id="IPR014284">
    <property type="entry name" value="RNA_pol_sigma-70_dom"/>
</dbReference>